<dbReference type="Pfam" id="PF07475">
    <property type="entry name" value="Hpr_kinase_C"/>
    <property type="match status" value="1"/>
</dbReference>
<dbReference type="GO" id="GO:0005524">
    <property type="term" value="F:ATP binding"/>
    <property type="evidence" value="ECO:0007669"/>
    <property type="project" value="InterPro"/>
</dbReference>
<dbReference type="SUPFAM" id="SSF53795">
    <property type="entry name" value="PEP carboxykinase-like"/>
    <property type="match status" value="1"/>
</dbReference>
<dbReference type="AlphaFoldDB" id="A0A1Y5RZB0"/>
<keyword evidence="3" id="KW-1185">Reference proteome</keyword>
<dbReference type="RefSeq" id="WP_085863713.1">
    <property type="nucleotide sequence ID" value="NZ_FWFT01000002.1"/>
</dbReference>
<gene>
    <name evidence="2" type="primary">hprK</name>
    <name evidence="2" type="ORF">PSJ8397_01253</name>
</gene>
<keyword evidence="2" id="KW-0418">Kinase</keyword>
<dbReference type="InterPro" id="IPR011104">
    <property type="entry name" value="Hpr_kin/Pase_C"/>
</dbReference>
<keyword evidence="2" id="KW-0808">Transferase</keyword>
<dbReference type="Gene3D" id="3.40.50.300">
    <property type="entry name" value="P-loop containing nucleotide triphosphate hydrolases"/>
    <property type="match status" value="1"/>
</dbReference>
<dbReference type="OrthoDB" id="8326226at2"/>
<name>A0A1Y5RZB0_9RHOB</name>
<feature type="domain" description="HPr kinase/phosphorylase C-terminal" evidence="1">
    <location>
        <begin position="14"/>
        <end position="87"/>
    </location>
</feature>
<dbReference type="GO" id="GO:0006109">
    <property type="term" value="P:regulation of carbohydrate metabolic process"/>
    <property type="evidence" value="ECO:0007669"/>
    <property type="project" value="InterPro"/>
</dbReference>
<reference evidence="2 3" key="1">
    <citation type="submission" date="2017-03" db="EMBL/GenBank/DDBJ databases">
        <authorList>
            <person name="Afonso C.L."/>
            <person name="Miller P.J."/>
            <person name="Scott M.A."/>
            <person name="Spackman E."/>
            <person name="Goraichik I."/>
            <person name="Dimitrov K.M."/>
            <person name="Suarez D.L."/>
            <person name="Swayne D.E."/>
        </authorList>
    </citation>
    <scope>NUCLEOTIDE SEQUENCE [LARGE SCALE GENOMIC DNA]</scope>
    <source>
        <strain evidence="2 3">CECT 8397</strain>
    </source>
</reference>
<protein>
    <submittedName>
        <fullName evidence="2">HPr kinase/phosphorylase</fullName>
        <ecNumber evidence="2">2.7.11.-</ecNumber>
    </submittedName>
</protein>
<dbReference type="Proteomes" id="UP000193623">
    <property type="component" value="Unassembled WGS sequence"/>
</dbReference>
<accession>A0A1Y5RZB0</accession>
<dbReference type="EC" id="2.7.11.-" evidence="2"/>
<evidence type="ECO:0000259" key="1">
    <source>
        <dbReference type="Pfam" id="PF07475"/>
    </source>
</evidence>
<proteinExistence type="predicted"/>
<sequence>MLSIPVKPAPDGHQSLHASTVALNDQALVICGPSGCGKSSLALRLMSLGAALIADDRTLFTVVKGQLLASAPPTLPAGIEVRGLGLLAAPLGPATKVTAILDLGVEEPDRLPAAKHIHLLGQNVTLLHKPDTPYIAEAMVHYLMHGRTH</sequence>
<dbReference type="GO" id="GO:0000155">
    <property type="term" value="F:phosphorelay sensor kinase activity"/>
    <property type="evidence" value="ECO:0007669"/>
    <property type="project" value="InterPro"/>
</dbReference>
<dbReference type="InterPro" id="IPR027417">
    <property type="entry name" value="P-loop_NTPase"/>
</dbReference>
<evidence type="ECO:0000313" key="2">
    <source>
        <dbReference type="EMBL" id="SLN29136.1"/>
    </source>
</evidence>
<evidence type="ECO:0000313" key="3">
    <source>
        <dbReference type="Proteomes" id="UP000193623"/>
    </source>
</evidence>
<dbReference type="EMBL" id="FWFT01000002">
    <property type="protein sequence ID" value="SLN29136.1"/>
    <property type="molecule type" value="Genomic_DNA"/>
</dbReference>
<organism evidence="2 3">
    <name type="scientific">Pseudooctadecabacter jejudonensis</name>
    <dbReference type="NCBI Taxonomy" id="1391910"/>
    <lineage>
        <taxon>Bacteria</taxon>
        <taxon>Pseudomonadati</taxon>
        <taxon>Pseudomonadota</taxon>
        <taxon>Alphaproteobacteria</taxon>
        <taxon>Rhodobacterales</taxon>
        <taxon>Paracoccaceae</taxon>
        <taxon>Pseudooctadecabacter</taxon>
    </lineage>
</organism>